<keyword evidence="3" id="KW-1185">Reference proteome</keyword>
<sequence length="87" mass="9514">MFLIDSYRREIKKIKMSSDGAPRVGLFLKVAGVTACFNADLSRTSPGAAGSMGRRDAQRQEDEEQSGRRERCCCLLSALAASSTRAR</sequence>
<evidence type="ECO:0000313" key="2">
    <source>
        <dbReference type="EMBL" id="GIY92718.1"/>
    </source>
</evidence>
<name>A0AAV4XG13_CAEEX</name>
<feature type="compositionally biased region" description="Basic and acidic residues" evidence="1">
    <location>
        <begin position="53"/>
        <end position="69"/>
    </location>
</feature>
<evidence type="ECO:0000313" key="3">
    <source>
        <dbReference type="Proteomes" id="UP001054945"/>
    </source>
</evidence>
<gene>
    <name evidence="2" type="ORF">CEXT_395401</name>
</gene>
<evidence type="ECO:0000256" key="1">
    <source>
        <dbReference type="SAM" id="MobiDB-lite"/>
    </source>
</evidence>
<comment type="caution">
    <text evidence="2">The sequence shown here is derived from an EMBL/GenBank/DDBJ whole genome shotgun (WGS) entry which is preliminary data.</text>
</comment>
<dbReference type="Proteomes" id="UP001054945">
    <property type="component" value="Unassembled WGS sequence"/>
</dbReference>
<reference evidence="2 3" key="1">
    <citation type="submission" date="2021-06" db="EMBL/GenBank/DDBJ databases">
        <title>Caerostris extrusa draft genome.</title>
        <authorList>
            <person name="Kono N."/>
            <person name="Arakawa K."/>
        </authorList>
    </citation>
    <scope>NUCLEOTIDE SEQUENCE [LARGE SCALE GENOMIC DNA]</scope>
</reference>
<protein>
    <submittedName>
        <fullName evidence="2">Uncharacterized protein</fullName>
    </submittedName>
</protein>
<dbReference type="EMBL" id="BPLR01017579">
    <property type="protein sequence ID" value="GIY92718.1"/>
    <property type="molecule type" value="Genomic_DNA"/>
</dbReference>
<feature type="region of interest" description="Disordered" evidence="1">
    <location>
        <begin position="41"/>
        <end position="69"/>
    </location>
</feature>
<dbReference type="AlphaFoldDB" id="A0AAV4XG13"/>
<organism evidence="2 3">
    <name type="scientific">Caerostris extrusa</name>
    <name type="common">Bark spider</name>
    <name type="synonym">Caerostris bankana</name>
    <dbReference type="NCBI Taxonomy" id="172846"/>
    <lineage>
        <taxon>Eukaryota</taxon>
        <taxon>Metazoa</taxon>
        <taxon>Ecdysozoa</taxon>
        <taxon>Arthropoda</taxon>
        <taxon>Chelicerata</taxon>
        <taxon>Arachnida</taxon>
        <taxon>Araneae</taxon>
        <taxon>Araneomorphae</taxon>
        <taxon>Entelegynae</taxon>
        <taxon>Araneoidea</taxon>
        <taxon>Araneidae</taxon>
        <taxon>Caerostris</taxon>
    </lineage>
</organism>
<accession>A0AAV4XG13</accession>
<proteinExistence type="predicted"/>